<dbReference type="InterPro" id="IPR022385">
    <property type="entry name" value="Rhs_assc_core"/>
</dbReference>
<dbReference type="EMBL" id="AWUW01000040">
    <property type="protein sequence ID" value="ERJ67899.1"/>
    <property type="molecule type" value="Genomic_DNA"/>
</dbReference>
<dbReference type="Gene3D" id="2.180.10.10">
    <property type="entry name" value="RHS repeat-associated core"/>
    <property type="match status" value="1"/>
</dbReference>
<dbReference type="RefSeq" id="WP_021665243.1">
    <property type="nucleotide sequence ID" value="NZ_KI259137.1"/>
</dbReference>
<comment type="caution">
    <text evidence="3">The sequence shown here is derived from an EMBL/GenBank/DDBJ whole genome shotgun (WGS) entry which is preliminary data.</text>
</comment>
<dbReference type="PANTHER" id="PTHR32305">
    <property type="match status" value="1"/>
</dbReference>
<dbReference type="PANTHER" id="PTHR32305:SF15">
    <property type="entry name" value="PROTEIN RHSA-RELATED"/>
    <property type="match status" value="1"/>
</dbReference>
<proteinExistence type="predicted"/>
<name>A0A0E2LSD6_PORGN</name>
<dbReference type="AlphaFoldDB" id="A0A0E2LSD6"/>
<dbReference type="InterPro" id="IPR050708">
    <property type="entry name" value="T6SS_VgrG/RHS"/>
</dbReference>
<sequence length="466" mass="50647">MNEMETVVAKIIFGVDEDGFVYLRVNSGQWKLHYIYRDYQGSVTDITDASGTVVHRMRYSPWGKLLHTDGTPYTRSEELSTDYDRLLFLGRGYTGHEYLPWFGLINMDARLYDPAIGRFLSPDPYVQMPDFTQNFNRYAYAFNNPMKFVDPDGEIAWFIPVIIGAVVGAYTGASIQSGTAAFWNWKPDAWKGAIAGAIVGATLGYGISGAIGATGMTTVAANGVTVATKSAGLVSSMLNSGTINIAMNAFSGEGWDGAWKAGIVGLATGAWNASGGFGMVKGFEATSDIGKLAGKLGYQMIGTAGNSIGNNWARGENPFSKVTLGVGPVNLTLGKGQKLLQWKNNLGNIATNTFGLGNLAFGGKINFDWKNLSFNYTGGIVDKFYDPKADWYSGFGAHSVIGNSNLFSPDWDGYPHELHHLWQSRAFGDTFLLNYGLHGVGAILMGGSFIKSYNYFEDQAYGGFWW</sequence>
<dbReference type="Proteomes" id="UP000016630">
    <property type="component" value="Unassembled WGS sequence"/>
</dbReference>
<evidence type="ECO:0000313" key="4">
    <source>
        <dbReference type="Proteomes" id="UP000016630"/>
    </source>
</evidence>
<dbReference type="InterPro" id="IPR056823">
    <property type="entry name" value="TEN-like_YD-shell"/>
</dbReference>
<dbReference type="NCBIfam" id="TIGR03696">
    <property type="entry name" value="Rhs_assc_core"/>
    <property type="match status" value="1"/>
</dbReference>
<feature type="domain" description="Teneurin-like YD-shell" evidence="2">
    <location>
        <begin position="31"/>
        <end position="146"/>
    </location>
</feature>
<evidence type="ECO:0000256" key="1">
    <source>
        <dbReference type="ARBA" id="ARBA00022737"/>
    </source>
</evidence>
<evidence type="ECO:0000313" key="3">
    <source>
        <dbReference type="EMBL" id="ERJ67899.1"/>
    </source>
</evidence>
<evidence type="ECO:0000259" key="2">
    <source>
        <dbReference type="Pfam" id="PF25023"/>
    </source>
</evidence>
<dbReference type="PATRIC" id="fig|1227271.3.peg.608"/>
<dbReference type="Pfam" id="PF25023">
    <property type="entry name" value="TEN_YD-shell"/>
    <property type="match status" value="1"/>
</dbReference>
<protein>
    <submittedName>
        <fullName evidence="3">RHS repeat-associated core domain protein</fullName>
    </submittedName>
</protein>
<accession>A0A0E2LSD6</accession>
<reference evidence="3 4" key="1">
    <citation type="submission" date="2013-06" db="EMBL/GenBank/DDBJ databases">
        <authorList>
            <person name="Weinstock G."/>
            <person name="Sodergren E."/>
            <person name="Lobos E.A."/>
            <person name="Fulton L."/>
            <person name="Fulton R."/>
            <person name="Courtney L."/>
            <person name="Fronick C."/>
            <person name="O'Laughlin M."/>
            <person name="Godfrey J."/>
            <person name="Wilson R.M."/>
            <person name="Miner T."/>
            <person name="Farmer C."/>
            <person name="Delehaunty K."/>
            <person name="Cordes M."/>
            <person name="Minx P."/>
            <person name="Tomlinson C."/>
            <person name="Chen J."/>
            <person name="Wollam A."/>
            <person name="Pepin K.H."/>
            <person name="Bhonagiri V."/>
            <person name="Zhang X."/>
            <person name="Warren W."/>
            <person name="Mitreva M."/>
            <person name="Mardis E.R."/>
            <person name="Wilson R.K."/>
        </authorList>
    </citation>
    <scope>NUCLEOTIDE SEQUENCE [LARGE SCALE GENOMIC DNA]</scope>
    <source>
        <strain evidence="3 4">F0570</strain>
    </source>
</reference>
<keyword evidence="1" id="KW-0677">Repeat</keyword>
<gene>
    <name evidence="3" type="ORF">HMPREF1555_00689</name>
</gene>
<dbReference type="HOGENOM" id="CLU_586425_0_0_10"/>
<organism evidence="3 4">
    <name type="scientific">Porphyromonas gingivalis F0570</name>
    <dbReference type="NCBI Taxonomy" id="1227271"/>
    <lineage>
        <taxon>Bacteria</taxon>
        <taxon>Pseudomonadati</taxon>
        <taxon>Bacteroidota</taxon>
        <taxon>Bacteroidia</taxon>
        <taxon>Bacteroidales</taxon>
        <taxon>Porphyromonadaceae</taxon>
        <taxon>Porphyromonas</taxon>
    </lineage>
</organism>